<sequence>MNNSNTGTVTGNAEGRTHSQTQITASLLQEAYMHGCKNNNELTPESLQSLGWSKSVIVRVLNIFTERRLCCVKRNKQVGLLSAANNKVVFQLRTEDVAFKLNKLSNEEYLVFCSIEDAGNQGIWTADIRKITGLQTHQVQRAVKVLCNDWNLIRPVKSIHVKNRKVYILSSLEPSKELDGGTFYENGEFDMNFVDLIKEKIISFLESRRKCTAHEILEFINCDMSIDSSSDKKNISLSDLQTVISILISELKILCVKGYNHNSISSLGLNAGSISASSSISGIQINNQSICNNGSLINTGNNSNKSEVLYMPLKWPFSLSISEEAETVPCLSCPVFSTCSWSFKSQITPCPQNCKYIDDYICSLETTSLDFQDKNALVSDDLED</sequence>
<comment type="subcellular location">
    <subcellularLocation>
        <location evidence="1 6">Nucleus</location>
    </subcellularLocation>
</comment>
<evidence type="ECO:0000256" key="3">
    <source>
        <dbReference type="ARBA" id="ARBA00022478"/>
    </source>
</evidence>
<evidence type="ECO:0000256" key="4">
    <source>
        <dbReference type="ARBA" id="ARBA00023163"/>
    </source>
</evidence>
<gene>
    <name evidence="7" type="ORF">RS030_263674</name>
</gene>
<keyword evidence="3 6" id="KW-0240">DNA-directed RNA polymerase</keyword>
<evidence type="ECO:0000313" key="7">
    <source>
        <dbReference type="EMBL" id="KAK6588971.1"/>
    </source>
</evidence>
<dbReference type="Gene3D" id="1.10.10.10">
    <property type="entry name" value="Winged helix-like DNA-binding domain superfamily/Winged helix DNA-binding domain"/>
    <property type="match status" value="1"/>
</dbReference>
<dbReference type="Proteomes" id="UP001311799">
    <property type="component" value="Unassembled WGS sequence"/>
</dbReference>
<comment type="similarity">
    <text evidence="2 6">Belongs to the eukaryotic RPC34/RPC39 RNA polymerase subunit family.</text>
</comment>
<evidence type="ECO:0000256" key="5">
    <source>
        <dbReference type="ARBA" id="ARBA00023242"/>
    </source>
</evidence>
<dbReference type="InterPro" id="IPR036388">
    <property type="entry name" value="WH-like_DNA-bd_sf"/>
</dbReference>
<dbReference type="PIRSF" id="PIRSF028763">
    <property type="entry name" value="RNA_pol_Rpc34"/>
    <property type="match status" value="1"/>
</dbReference>
<evidence type="ECO:0000256" key="2">
    <source>
        <dbReference type="ARBA" id="ARBA00011038"/>
    </source>
</evidence>
<dbReference type="InterPro" id="IPR007832">
    <property type="entry name" value="RNA_pol_Rpc34"/>
</dbReference>
<comment type="caution">
    <text evidence="7">The sequence shown here is derived from an EMBL/GenBank/DDBJ whole genome shotgun (WGS) entry which is preliminary data.</text>
</comment>
<protein>
    <recommendedName>
        <fullName evidence="6">DNA-directed RNA polymerase III subunit RPC6</fullName>
        <shortName evidence="6">RNA polymerase III subunit C6</shortName>
    </recommendedName>
</protein>
<accession>A0AAV9XW84</accession>
<proteinExistence type="inferred from homology"/>
<dbReference type="SUPFAM" id="SSF46785">
    <property type="entry name" value="Winged helix' DNA-binding domain"/>
    <property type="match status" value="1"/>
</dbReference>
<keyword evidence="5 6" id="KW-0539">Nucleus</keyword>
<keyword evidence="8" id="KW-1185">Reference proteome</keyword>
<evidence type="ECO:0000313" key="8">
    <source>
        <dbReference type="Proteomes" id="UP001311799"/>
    </source>
</evidence>
<dbReference type="InterPro" id="IPR036390">
    <property type="entry name" value="WH_DNA-bd_sf"/>
</dbReference>
<dbReference type="Pfam" id="PF05158">
    <property type="entry name" value="RNA_pol_Rpc34"/>
    <property type="match status" value="1"/>
</dbReference>
<dbReference type="InterPro" id="IPR016049">
    <property type="entry name" value="RNA_pol_Rpc34-like"/>
</dbReference>
<dbReference type="GO" id="GO:0006383">
    <property type="term" value="P:transcription by RNA polymerase III"/>
    <property type="evidence" value="ECO:0007669"/>
    <property type="project" value="UniProtKB-UniRule"/>
</dbReference>
<dbReference type="AlphaFoldDB" id="A0AAV9XW84"/>
<keyword evidence="4 6" id="KW-0804">Transcription</keyword>
<evidence type="ECO:0000256" key="1">
    <source>
        <dbReference type="ARBA" id="ARBA00004123"/>
    </source>
</evidence>
<dbReference type="PANTHER" id="PTHR12780">
    <property type="entry name" value="RNA POLYMERASE III DNA DIRECTED , 39KD SUBUNIT-RELATED"/>
    <property type="match status" value="1"/>
</dbReference>
<dbReference type="EMBL" id="JAWDEY010000018">
    <property type="protein sequence ID" value="KAK6588971.1"/>
    <property type="molecule type" value="Genomic_DNA"/>
</dbReference>
<comment type="function">
    <text evidence="6">DNA-dependent RNA polymerase catalyzes the transcription of DNA into RNA using the four ribonucleoside triphosphates as substrates. Specific peripheric component of RNA polymerase III which synthesizes small RNAs, such as 5S rRNA and tRNAs.</text>
</comment>
<evidence type="ECO:0000256" key="6">
    <source>
        <dbReference type="PIRNR" id="PIRNR028763"/>
    </source>
</evidence>
<organism evidence="7 8">
    <name type="scientific">Cryptosporidium xiaoi</name>
    <dbReference type="NCBI Taxonomy" id="659607"/>
    <lineage>
        <taxon>Eukaryota</taxon>
        <taxon>Sar</taxon>
        <taxon>Alveolata</taxon>
        <taxon>Apicomplexa</taxon>
        <taxon>Conoidasida</taxon>
        <taxon>Coccidia</taxon>
        <taxon>Eucoccidiorida</taxon>
        <taxon>Eimeriorina</taxon>
        <taxon>Cryptosporidiidae</taxon>
        <taxon>Cryptosporidium</taxon>
    </lineage>
</organism>
<dbReference type="GO" id="GO:0005666">
    <property type="term" value="C:RNA polymerase III complex"/>
    <property type="evidence" value="ECO:0007669"/>
    <property type="project" value="UniProtKB-UniRule"/>
</dbReference>
<reference evidence="7 8" key="1">
    <citation type="submission" date="2023-10" db="EMBL/GenBank/DDBJ databases">
        <title>Comparative genomics analysis reveals potential genetic determinants of host preference in Cryptosporidium xiaoi.</title>
        <authorList>
            <person name="Xiao L."/>
            <person name="Li J."/>
        </authorList>
    </citation>
    <scope>NUCLEOTIDE SEQUENCE [LARGE SCALE GENOMIC DNA]</scope>
    <source>
        <strain evidence="7 8">52996</strain>
    </source>
</reference>
<name>A0AAV9XW84_9CRYT</name>